<reference evidence="9 10" key="1">
    <citation type="submission" date="2019-02" db="EMBL/GenBank/DDBJ databases">
        <title>Investigation of anaerobic lignin degradation for improved lignocellulosic biofuels.</title>
        <authorList>
            <person name="Deangelis K."/>
        </authorList>
    </citation>
    <scope>NUCLEOTIDE SEQUENCE [LARGE SCALE GENOMIC DNA]</scope>
    <source>
        <strain evidence="9 10">159R</strain>
    </source>
</reference>
<protein>
    <submittedName>
        <fullName evidence="9">Uncharacterized protein YgbK (DUF1537 family)</fullName>
    </submittedName>
</protein>
<dbReference type="OrthoDB" id="191465at2"/>
<comment type="similarity">
    <text evidence="1">Belongs to the four-carbon acid sugar kinase family.</text>
</comment>
<dbReference type="EMBL" id="SJOI01000001">
    <property type="protein sequence ID" value="TCL04591.1"/>
    <property type="molecule type" value="Genomic_DNA"/>
</dbReference>
<feature type="domain" description="Four-carbon acid sugar kinase nucleotide binding" evidence="8">
    <location>
        <begin position="241"/>
        <end position="410"/>
    </location>
</feature>
<evidence type="ECO:0000259" key="7">
    <source>
        <dbReference type="Pfam" id="PF07005"/>
    </source>
</evidence>
<dbReference type="GO" id="GO:0016301">
    <property type="term" value="F:kinase activity"/>
    <property type="evidence" value="ECO:0007669"/>
    <property type="project" value="UniProtKB-KW"/>
</dbReference>
<keyword evidence="3" id="KW-0547">Nucleotide-binding</keyword>
<evidence type="ECO:0000256" key="2">
    <source>
        <dbReference type="ARBA" id="ARBA00022679"/>
    </source>
</evidence>
<keyword evidence="10" id="KW-1185">Reference proteome</keyword>
<dbReference type="Gene3D" id="3.40.50.10840">
    <property type="entry name" value="Putative sugar-binding, N-terminal domain"/>
    <property type="match status" value="1"/>
</dbReference>
<dbReference type="AlphaFoldDB" id="A0A4R1NFT4"/>
<feature type="domain" description="Four-carbon acid sugar kinase N-terminal" evidence="7">
    <location>
        <begin position="3"/>
        <end position="226"/>
    </location>
</feature>
<dbReference type="RefSeq" id="WP_132923368.1">
    <property type="nucleotide sequence ID" value="NZ_SJOI01000001.1"/>
</dbReference>
<organism evidence="9 10">
    <name type="scientific">Sodalis ligni</name>
    <dbReference type="NCBI Taxonomy" id="2697027"/>
    <lineage>
        <taxon>Bacteria</taxon>
        <taxon>Pseudomonadati</taxon>
        <taxon>Pseudomonadota</taxon>
        <taxon>Gammaproteobacteria</taxon>
        <taxon>Enterobacterales</taxon>
        <taxon>Bruguierivoracaceae</taxon>
        <taxon>Sodalis</taxon>
    </lineage>
</organism>
<evidence type="ECO:0000313" key="10">
    <source>
        <dbReference type="Proteomes" id="UP000294555"/>
    </source>
</evidence>
<keyword evidence="6" id="KW-0119">Carbohydrate metabolism</keyword>
<dbReference type="InterPro" id="IPR010737">
    <property type="entry name" value="4-carb_acid_sugar_kinase_N"/>
</dbReference>
<evidence type="ECO:0000256" key="3">
    <source>
        <dbReference type="ARBA" id="ARBA00022741"/>
    </source>
</evidence>
<evidence type="ECO:0000256" key="4">
    <source>
        <dbReference type="ARBA" id="ARBA00022777"/>
    </source>
</evidence>
<name>A0A4R1NFT4_9GAMM</name>
<evidence type="ECO:0000259" key="8">
    <source>
        <dbReference type="Pfam" id="PF17042"/>
    </source>
</evidence>
<keyword evidence="4" id="KW-0418">Kinase</keyword>
<dbReference type="SUPFAM" id="SSF142764">
    <property type="entry name" value="YgbK-like"/>
    <property type="match status" value="1"/>
</dbReference>
<evidence type="ECO:0000256" key="6">
    <source>
        <dbReference type="ARBA" id="ARBA00023277"/>
    </source>
</evidence>
<accession>A0A4R1NFT4</accession>
<dbReference type="InterPro" id="IPR037051">
    <property type="entry name" value="4-carb_acid_sugar_kinase_N_sf"/>
</dbReference>
<dbReference type="InterPro" id="IPR042213">
    <property type="entry name" value="NBD_C_sf"/>
</dbReference>
<dbReference type="InterPro" id="IPR031475">
    <property type="entry name" value="NBD_C"/>
</dbReference>
<dbReference type="NCBIfam" id="NF047819">
    <property type="entry name" value="ThrnKinDtnkGamma"/>
    <property type="match status" value="1"/>
</dbReference>
<sequence>MKLVVVADDFTGANDTGVQLAKKGARTEVLLDERATVSPRADVLVINTESRALSAEEAGLKVSEALRPFFQEKAGQPIIYKKIDSTFRGNVGAEIAAAMKASGAMLAIIAAAIPAAGRTTREGQCLVQGIPLVETEFASDPKTPILSSHIGTLIGLQSTLPVYEACLETVRGNELSVFLQQLATKGPCCVVMDAELDGDLVQIAQAVGNLTASYILVGAAGLANALPPASYLTPKQRLPVLAVAGSMSEITQRQIAYAAREKSLGIVDIDVETLLASPAPETLLPYVRAAVTVLEDRQHCVLRTCRDVGARQAIDELCRRYGYTRQQLGDYIGLRLGEITRQIIAGAQIGGLFLTGGDIAIAVARALGAEGYRIAAEVAPCVPCGTFVNSEIDDLPVITKAGGFGNETTLRDALYFIEEMYSGK</sequence>
<evidence type="ECO:0000313" key="9">
    <source>
        <dbReference type="EMBL" id="TCL04591.1"/>
    </source>
</evidence>
<evidence type="ECO:0000256" key="5">
    <source>
        <dbReference type="ARBA" id="ARBA00022840"/>
    </source>
</evidence>
<dbReference type="Pfam" id="PF07005">
    <property type="entry name" value="SBD_N"/>
    <property type="match status" value="1"/>
</dbReference>
<dbReference type="GO" id="GO:0005524">
    <property type="term" value="F:ATP binding"/>
    <property type="evidence" value="ECO:0007669"/>
    <property type="project" value="UniProtKB-KW"/>
</dbReference>
<dbReference type="Proteomes" id="UP000294555">
    <property type="component" value="Unassembled WGS sequence"/>
</dbReference>
<comment type="caution">
    <text evidence="9">The sequence shown here is derived from an EMBL/GenBank/DDBJ whole genome shotgun (WGS) entry which is preliminary data.</text>
</comment>
<dbReference type="Gene3D" id="3.40.980.20">
    <property type="entry name" value="Four-carbon acid sugar kinase, nucleotide binding domain"/>
    <property type="match status" value="1"/>
</dbReference>
<keyword evidence="5" id="KW-0067">ATP-binding</keyword>
<proteinExistence type="inferred from homology"/>
<dbReference type="Pfam" id="PF17042">
    <property type="entry name" value="NBD_C"/>
    <property type="match status" value="1"/>
</dbReference>
<keyword evidence="2" id="KW-0808">Transferase</keyword>
<gene>
    <name evidence="9" type="ORF">EZJ58_2720</name>
</gene>
<evidence type="ECO:0000256" key="1">
    <source>
        <dbReference type="ARBA" id="ARBA00005715"/>
    </source>
</evidence>